<feature type="signal peptide" evidence="2">
    <location>
        <begin position="1"/>
        <end position="23"/>
    </location>
</feature>
<dbReference type="AlphaFoldDB" id="A0A2T0WKG7"/>
<proteinExistence type="predicted"/>
<gene>
    <name evidence="3" type="ORF">CLW00_107271</name>
</gene>
<feature type="region of interest" description="Disordered" evidence="1">
    <location>
        <begin position="29"/>
        <end position="61"/>
    </location>
</feature>
<evidence type="ECO:0000256" key="1">
    <source>
        <dbReference type="SAM" id="MobiDB-lite"/>
    </source>
</evidence>
<dbReference type="EMBL" id="PVTR01000007">
    <property type="protein sequence ID" value="PRY87201.1"/>
    <property type="molecule type" value="Genomic_DNA"/>
</dbReference>
<keyword evidence="4" id="KW-1185">Reference proteome</keyword>
<feature type="compositionally biased region" description="Acidic residues" evidence="1">
    <location>
        <begin position="45"/>
        <end position="61"/>
    </location>
</feature>
<keyword evidence="2" id="KW-0732">Signal</keyword>
<dbReference type="Proteomes" id="UP000238157">
    <property type="component" value="Unassembled WGS sequence"/>
</dbReference>
<organism evidence="3 4">
    <name type="scientific">Mongoliibacter ruber</name>
    <dbReference type="NCBI Taxonomy" id="1750599"/>
    <lineage>
        <taxon>Bacteria</taxon>
        <taxon>Pseudomonadati</taxon>
        <taxon>Bacteroidota</taxon>
        <taxon>Cytophagia</taxon>
        <taxon>Cytophagales</taxon>
        <taxon>Cyclobacteriaceae</taxon>
        <taxon>Mongoliibacter</taxon>
    </lineage>
</organism>
<feature type="chain" id="PRO_5015567411" description="DUF4352 domain-containing protein" evidence="2">
    <location>
        <begin position="24"/>
        <end position="163"/>
    </location>
</feature>
<evidence type="ECO:0000313" key="4">
    <source>
        <dbReference type="Proteomes" id="UP000238157"/>
    </source>
</evidence>
<protein>
    <recommendedName>
        <fullName evidence="5">DUF4352 domain-containing protein</fullName>
    </recommendedName>
</protein>
<reference evidence="3 4" key="1">
    <citation type="submission" date="2018-03" db="EMBL/GenBank/DDBJ databases">
        <title>Genomic Encyclopedia of Archaeal and Bacterial Type Strains, Phase II (KMG-II): from individual species to whole genera.</title>
        <authorList>
            <person name="Goeker M."/>
        </authorList>
    </citation>
    <scope>NUCLEOTIDE SEQUENCE [LARGE SCALE GENOMIC DNA]</scope>
    <source>
        <strain evidence="3 4">DSM 27929</strain>
    </source>
</reference>
<evidence type="ECO:0008006" key="5">
    <source>
        <dbReference type="Google" id="ProtNLM"/>
    </source>
</evidence>
<dbReference type="RefSeq" id="WP_106134213.1">
    <property type="nucleotide sequence ID" value="NZ_PVTR01000007.1"/>
</dbReference>
<evidence type="ECO:0000256" key="2">
    <source>
        <dbReference type="SAM" id="SignalP"/>
    </source>
</evidence>
<sequence length="163" mass="18356">MKNLAMKMGRLILVMIMMVVLNAACSGPEEDFEPIQQEPPQEETQTVDEADVEEEEEEEVEIPVRLAIELDGHDFSEESKKGFILENYTKQEGDVIEINLVRIVSGEEEMYKIPGFGYNGESGYGVLFSSPDEENEHYGFEIILRSGKGESYDGVVAIIRNKS</sequence>
<evidence type="ECO:0000313" key="3">
    <source>
        <dbReference type="EMBL" id="PRY87201.1"/>
    </source>
</evidence>
<dbReference type="OrthoDB" id="9922931at2"/>
<comment type="caution">
    <text evidence="3">The sequence shown here is derived from an EMBL/GenBank/DDBJ whole genome shotgun (WGS) entry which is preliminary data.</text>
</comment>
<accession>A0A2T0WKG7</accession>
<name>A0A2T0WKG7_9BACT</name>
<feature type="compositionally biased region" description="Low complexity" evidence="1">
    <location>
        <begin position="34"/>
        <end position="44"/>
    </location>
</feature>